<dbReference type="AlphaFoldDB" id="A0A137PB88"/>
<proteinExistence type="inferred from homology"/>
<dbReference type="Proteomes" id="UP000070444">
    <property type="component" value="Unassembled WGS sequence"/>
</dbReference>
<dbReference type="CDD" id="cd17871">
    <property type="entry name" value="GPN2"/>
    <property type="match status" value="1"/>
</dbReference>
<protein>
    <recommendedName>
        <fullName evidence="5">GPN-loop GTPase 2</fullName>
    </recommendedName>
</protein>
<evidence type="ECO:0000313" key="6">
    <source>
        <dbReference type="EMBL" id="KXN72275.1"/>
    </source>
</evidence>
<evidence type="ECO:0000256" key="1">
    <source>
        <dbReference type="ARBA" id="ARBA00005290"/>
    </source>
</evidence>
<keyword evidence="4 5" id="KW-0342">GTP-binding</keyword>
<comment type="function">
    <text evidence="5">Small GTPase required for proper localization of RNA polymerase II and III (RNAPII and RNAPIII). May act at an RNAP assembly step prior to nuclear import.</text>
</comment>
<comment type="subunit">
    <text evidence="5">Binds to RNA polymerase II (RNAPII).</text>
</comment>
<evidence type="ECO:0000256" key="5">
    <source>
        <dbReference type="RuleBase" id="RU365059"/>
    </source>
</evidence>
<dbReference type="GO" id="GO:0034087">
    <property type="term" value="P:establishment of mitotic sister chromatid cohesion"/>
    <property type="evidence" value="ECO:0007669"/>
    <property type="project" value="EnsemblFungi"/>
</dbReference>
<dbReference type="OrthoDB" id="5839at2759"/>
<dbReference type="GO" id="GO:0006606">
    <property type="term" value="P:protein import into nucleus"/>
    <property type="evidence" value="ECO:0007669"/>
    <property type="project" value="EnsemblFungi"/>
</dbReference>
<evidence type="ECO:0000256" key="2">
    <source>
        <dbReference type="ARBA" id="ARBA00022741"/>
    </source>
</evidence>
<organism evidence="6 7">
    <name type="scientific">Conidiobolus coronatus (strain ATCC 28846 / CBS 209.66 / NRRL 28638)</name>
    <name type="common">Delacroixia coronata</name>
    <dbReference type="NCBI Taxonomy" id="796925"/>
    <lineage>
        <taxon>Eukaryota</taxon>
        <taxon>Fungi</taxon>
        <taxon>Fungi incertae sedis</taxon>
        <taxon>Zoopagomycota</taxon>
        <taxon>Entomophthoromycotina</taxon>
        <taxon>Entomophthoromycetes</taxon>
        <taxon>Entomophthorales</taxon>
        <taxon>Ancylistaceae</taxon>
        <taxon>Conidiobolus</taxon>
    </lineage>
</organism>
<dbReference type="Gene3D" id="3.40.50.300">
    <property type="entry name" value="P-loop containing nucleotide triphosphate hydrolases"/>
    <property type="match status" value="1"/>
</dbReference>
<dbReference type="PANTHER" id="PTHR21231:SF3">
    <property type="entry name" value="GPN-LOOP GTPASE 2"/>
    <property type="match status" value="1"/>
</dbReference>
<evidence type="ECO:0000256" key="3">
    <source>
        <dbReference type="ARBA" id="ARBA00022801"/>
    </source>
</evidence>
<keyword evidence="2 5" id="KW-0547">Nucleotide-binding</keyword>
<dbReference type="InterPro" id="IPR027417">
    <property type="entry name" value="P-loop_NTPase"/>
</dbReference>
<keyword evidence="3 5" id="KW-0378">Hydrolase</keyword>
<dbReference type="OMA" id="ATHNYFL"/>
<evidence type="ECO:0000313" key="7">
    <source>
        <dbReference type="Proteomes" id="UP000070444"/>
    </source>
</evidence>
<dbReference type="GO" id="GO:0005525">
    <property type="term" value="F:GTP binding"/>
    <property type="evidence" value="ECO:0007669"/>
    <property type="project" value="UniProtKB-KW"/>
</dbReference>
<keyword evidence="7" id="KW-1185">Reference proteome</keyword>
<dbReference type="InterPro" id="IPR004130">
    <property type="entry name" value="Gpn"/>
</dbReference>
<dbReference type="Pfam" id="PF03029">
    <property type="entry name" value="ATP_bind_1"/>
    <property type="match status" value="1"/>
</dbReference>
<accession>A0A137PB88</accession>
<sequence length="299" mass="34338">MPFGQIVIGPPGSGKTTYCYGTQQFFEGIKRKCVIVNLDPANDFIPYECAINIQDLITLQDAMETYHLGPNGGIMYCLEYLLENINWLTDQLKNYPDHYIIFDSPGQAELFTHNFVIKNIVDHLAKLDYRLACVHLVDAHYCTDPTKFVSVLLLSLKGMLMLELPHVNVLSKIDLMESYGKLDFNLEYYTEVLDLNYLLYQLNESQFGKKFKKLNEVLCELIEDFSLVSFKTLQVEDKESMFNLLKTIDQANGYIFGGLTEGNESIMAAANQSSLTNLDEVRDVEQKYLRKYDTENEFN</sequence>
<dbReference type="InterPro" id="IPR030231">
    <property type="entry name" value="Gpn2"/>
</dbReference>
<comment type="similarity">
    <text evidence="1 5">Belongs to the GPN-loop GTPase family.</text>
</comment>
<dbReference type="EMBL" id="KQ964456">
    <property type="protein sequence ID" value="KXN72275.1"/>
    <property type="molecule type" value="Genomic_DNA"/>
</dbReference>
<reference evidence="6 7" key="1">
    <citation type="journal article" date="2015" name="Genome Biol. Evol.">
        <title>Phylogenomic analyses indicate that early fungi evolved digesting cell walls of algal ancestors of land plants.</title>
        <authorList>
            <person name="Chang Y."/>
            <person name="Wang S."/>
            <person name="Sekimoto S."/>
            <person name="Aerts A.L."/>
            <person name="Choi C."/>
            <person name="Clum A."/>
            <person name="LaButti K.M."/>
            <person name="Lindquist E.A."/>
            <person name="Yee Ngan C."/>
            <person name="Ohm R.A."/>
            <person name="Salamov A.A."/>
            <person name="Grigoriev I.V."/>
            <person name="Spatafora J.W."/>
            <person name="Berbee M.L."/>
        </authorList>
    </citation>
    <scope>NUCLEOTIDE SEQUENCE [LARGE SCALE GENOMIC DNA]</scope>
    <source>
        <strain evidence="6 7">NRRL 28638</strain>
    </source>
</reference>
<gene>
    <name evidence="6" type="ORF">CONCODRAFT_47812</name>
</gene>
<dbReference type="FunFam" id="3.40.50.300:FF:000338">
    <property type="entry name" value="GPN-loop GTPase 2"/>
    <property type="match status" value="1"/>
</dbReference>
<dbReference type="SUPFAM" id="SSF52540">
    <property type="entry name" value="P-loop containing nucleoside triphosphate hydrolases"/>
    <property type="match status" value="1"/>
</dbReference>
<evidence type="ECO:0000256" key="4">
    <source>
        <dbReference type="ARBA" id="ARBA00023134"/>
    </source>
</evidence>
<dbReference type="PANTHER" id="PTHR21231">
    <property type="entry name" value="XPA-BINDING PROTEIN 1-RELATED"/>
    <property type="match status" value="1"/>
</dbReference>
<dbReference type="GO" id="GO:0003924">
    <property type="term" value="F:GTPase activity"/>
    <property type="evidence" value="ECO:0007669"/>
    <property type="project" value="TreeGrafter"/>
</dbReference>
<name>A0A137PB88_CONC2</name>
<dbReference type="GO" id="GO:0005737">
    <property type="term" value="C:cytoplasm"/>
    <property type="evidence" value="ECO:0007669"/>
    <property type="project" value="TreeGrafter"/>
</dbReference>
<dbReference type="STRING" id="796925.A0A137PB88"/>